<dbReference type="GeneID" id="101645539"/>
<dbReference type="InterPro" id="IPR017452">
    <property type="entry name" value="GPCR_Rhodpsn_7TM"/>
</dbReference>
<dbReference type="PRINTS" id="PR00245">
    <property type="entry name" value="OLFACTORYR"/>
</dbReference>
<evidence type="ECO:0000256" key="4">
    <source>
        <dbReference type="ARBA" id="ARBA00023040"/>
    </source>
</evidence>
<evidence type="ECO:0000256" key="7">
    <source>
        <dbReference type="ARBA" id="ARBA00023224"/>
    </source>
</evidence>
<keyword evidence="6" id="KW-0675">Receptor</keyword>
<feature type="transmembrane region" description="Helical" evidence="8">
    <location>
        <begin position="204"/>
        <end position="224"/>
    </location>
</feature>
<evidence type="ECO:0000313" key="11">
    <source>
        <dbReference type="RefSeq" id="XP_004708586.1"/>
    </source>
</evidence>
<dbReference type="SUPFAM" id="SSF81321">
    <property type="entry name" value="Family A G protein-coupled receptor-like"/>
    <property type="match status" value="1"/>
</dbReference>
<dbReference type="Pfam" id="PF13853">
    <property type="entry name" value="7tm_4"/>
    <property type="match status" value="1"/>
</dbReference>
<dbReference type="Proteomes" id="UP000694863">
    <property type="component" value="Unplaced"/>
</dbReference>
<sequence length="239" mass="26969">IDLGNATVIYPKVLANLASNQYTISYYACAVQMAFFILYIICVLYILATMAYDHFVAICNPLLYNVIMSQRLCHVLVGIPYLASTFQSVLFTSKIFASTFCGNNVVGHFYCDDAAFIPLLCSNAREIELMIIVFSGFNVISTLLFILMTYLLILITIFRMPSAEGRKKAFSTCGSHLTVVVVFYGSVLYMYLQPESAHSSDNEKIASVFYTLFIPMLNPFIYSLRNKEVKNAFQRVIKN</sequence>
<evidence type="ECO:0000256" key="1">
    <source>
        <dbReference type="ARBA" id="ARBA00004141"/>
    </source>
</evidence>
<dbReference type="PROSITE" id="PS50262">
    <property type="entry name" value="G_PROTEIN_RECEP_F1_2"/>
    <property type="match status" value="1"/>
</dbReference>
<reference evidence="11" key="1">
    <citation type="submission" date="2025-08" db="UniProtKB">
        <authorList>
            <consortium name="RefSeq"/>
        </authorList>
    </citation>
    <scope>IDENTIFICATION</scope>
</reference>
<organism evidence="10 11">
    <name type="scientific">Echinops telfairi</name>
    <name type="common">Lesser hedgehog tenrec</name>
    <dbReference type="NCBI Taxonomy" id="9371"/>
    <lineage>
        <taxon>Eukaryota</taxon>
        <taxon>Metazoa</taxon>
        <taxon>Chordata</taxon>
        <taxon>Craniata</taxon>
        <taxon>Vertebrata</taxon>
        <taxon>Euteleostomi</taxon>
        <taxon>Mammalia</taxon>
        <taxon>Eutheria</taxon>
        <taxon>Afrotheria</taxon>
        <taxon>Tenrecidae</taxon>
        <taxon>Tenrecinae</taxon>
        <taxon>Echinops</taxon>
    </lineage>
</organism>
<dbReference type="RefSeq" id="XP_004708586.1">
    <property type="nucleotide sequence ID" value="XM_004708529.1"/>
</dbReference>
<feature type="transmembrane region" description="Helical" evidence="8">
    <location>
        <begin position="62"/>
        <end position="83"/>
    </location>
</feature>
<evidence type="ECO:0000256" key="5">
    <source>
        <dbReference type="ARBA" id="ARBA00023136"/>
    </source>
</evidence>
<dbReference type="PANTHER" id="PTHR48018">
    <property type="entry name" value="OLFACTORY RECEPTOR"/>
    <property type="match status" value="1"/>
</dbReference>
<keyword evidence="5 8" id="KW-0472">Membrane</keyword>
<protein>
    <submittedName>
        <fullName evidence="11">Olfactory receptor 8K5-like</fullName>
    </submittedName>
</protein>
<feature type="transmembrane region" description="Helical" evidence="8">
    <location>
        <begin position="129"/>
        <end position="157"/>
    </location>
</feature>
<evidence type="ECO:0000256" key="8">
    <source>
        <dbReference type="SAM" id="Phobius"/>
    </source>
</evidence>
<evidence type="ECO:0000256" key="6">
    <source>
        <dbReference type="ARBA" id="ARBA00023170"/>
    </source>
</evidence>
<evidence type="ECO:0000256" key="3">
    <source>
        <dbReference type="ARBA" id="ARBA00022989"/>
    </source>
</evidence>
<keyword evidence="3 8" id="KW-1133">Transmembrane helix</keyword>
<evidence type="ECO:0000259" key="9">
    <source>
        <dbReference type="PROSITE" id="PS50262"/>
    </source>
</evidence>
<feature type="non-terminal residue" evidence="11">
    <location>
        <position position="1"/>
    </location>
</feature>
<evidence type="ECO:0000313" key="10">
    <source>
        <dbReference type="Proteomes" id="UP000694863"/>
    </source>
</evidence>
<keyword evidence="4" id="KW-0297">G-protein coupled receptor</keyword>
<feature type="transmembrane region" description="Helical" evidence="8">
    <location>
        <begin position="24"/>
        <end position="50"/>
    </location>
</feature>
<proteinExistence type="predicted"/>
<dbReference type="InterPro" id="IPR000725">
    <property type="entry name" value="Olfact_rcpt"/>
</dbReference>
<feature type="domain" description="G-protein coupled receptors family 1 profile" evidence="9">
    <location>
        <begin position="1"/>
        <end position="222"/>
    </location>
</feature>
<gene>
    <name evidence="11" type="primary">LOC101645539</name>
</gene>
<evidence type="ECO:0000256" key="2">
    <source>
        <dbReference type="ARBA" id="ARBA00022692"/>
    </source>
</evidence>
<accession>A0ABM0IVD0</accession>
<keyword evidence="10" id="KW-1185">Reference proteome</keyword>
<keyword evidence="7" id="KW-0807">Transducer</keyword>
<dbReference type="Gene3D" id="1.20.1070.10">
    <property type="entry name" value="Rhodopsin 7-helix transmembrane proteins"/>
    <property type="match status" value="1"/>
</dbReference>
<comment type="subcellular location">
    <subcellularLocation>
        <location evidence="1">Membrane</location>
        <topology evidence="1">Multi-pass membrane protein</topology>
    </subcellularLocation>
</comment>
<feature type="transmembrane region" description="Helical" evidence="8">
    <location>
        <begin position="169"/>
        <end position="192"/>
    </location>
</feature>
<keyword evidence="2 8" id="KW-0812">Transmembrane</keyword>
<feature type="non-terminal residue" evidence="11">
    <location>
        <position position="239"/>
    </location>
</feature>
<name>A0ABM0IVD0_ECHTE</name>